<accession>A0ABT2UNE3</accession>
<sequence>MTLPIQTITDRKLAILELAAHKAMELPILPSGFWFHSDLRDNFYYAIHLYAFTVNPTFAQAWSKEQQEAGHALAVEMIGKVLALQEQNAEHPMYGHWPLNLGSDPAAAKPHPLPVELMGCLLIFFYNKYQSTLPIELKSNAMIAILHMYESNVYRHPLDKVNHHEAKHTALKLLLGHQFDNSELSDQGLQFARQQLQHIQKFGFKEYGALPWHWHWIQAFVCVWEVIEDAAVRETMSQLLDQLWRLRADVYLAGTWVGAHSRQWPHDAPKDNNTLLDYIQFGDFPLPREITRLEGAALYTYQTADQLVQAAIKRDTPIEIQRKIQFAEANNQVTEEAHTYTYIAPEYAVGGIWERRDEFDNEQQRWVVTLPLTEATTAEGVNQLFFFHPGNKYASGDDRHASPYGEVLLHKDAVIQLWKLPEGDLDAYPSVIGCLPKGEWKFDGNSGYGRFEGLYVSFHLMNPFTIEEKPDRISIASPFQSGKNGVLVEVISNREALLLGINNVEAFATAMQTKAATPFTTVESADPDSVAIHALYTTHRNDELSMSVDGLGVFERTINGQPVQLELYRIS</sequence>
<dbReference type="EMBL" id="JAOQIO010000099">
    <property type="protein sequence ID" value="MCU6796174.1"/>
    <property type="molecule type" value="Genomic_DNA"/>
</dbReference>
<organism evidence="1 2">
    <name type="scientific">Paenibacillus baimaensis</name>
    <dbReference type="NCBI Taxonomy" id="2982185"/>
    <lineage>
        <taxon>Bacteria</taxon>
        <taxon>Bacillati</taxon>
        <taxon>Bacillota</taxon>
        <taxon>Bacilli</taxon>
        <taxon>Bacillales</taxon>
        <taxon>Paenibacillaceae</taxon>
        <taxon>Paenibacillus</taxon>
    </lineage>
</organism>
<name>A0ABT2UNE3_9BACL</name>
<proteinExistence type="predicted"/>
<gene>
    <name evidence="1" type="ORF">OB236_29035</name>
</gene>
<dbReference type="RefSeq" id="WP_262686999.1">
    <property type="nucleotide sequence ID" value="NZ_JAOQIO010000099.1"/>
</dbReference>
<reference evidence="1 2" key="1">
    <citation type="submission" date="2022-09" db="EMBL/GenBank/DDBJ databases">
        <authorList>
            <person name="Han X.L."/>
            <person name="Wang Q."/>
            <person name="Lu T."/>
        </authorList>
    </citation>
    <scope>NUCLEOTIDE SEQUENCE [LARGE SCALE GENOMIC DNA]</scope>
    <source>
        <strain evidence="1 2">WQ 127069</strain>
    </source>
</reference>
<evidence type="ECO:0000313" key="1">
    <source>
        <dbReference type="EMBL" id="MCU6796174.1"/>
    </source>
</evidence>
<keyword evidence="2" id="KW-1185">Reference proteome</keyword>
<comment type="caution">
    <text evidence="1">The sequence shown here is derived from an EMBL/GenBank/DDBJ whole genome shotgun (WGS) entry which is preliminary data.</text>
</comment>
<evidence type="ECO:0000313" key="2">
    <source>
        <dbReference type="Proteomes" id="UP001652445"/>
    </source>
</evidence>
<protein>
    <submittedName>
        <fullName evidence="1">Uncharacterized protein</fullName>
    </submittedName>
</protein>
<dbReference type="Proteomes" id="UP001652445">
    <property type="component" value="Unassembled WGS sequence"/>
</dbReference>